<dbReference type="SUPFAM" id="SSF46785">
    <property type="entry name" value="Winged helix' DNA-binding domain"/>
    <property type="match status" value="1"/>
</dbReference>
<accession>A0AAV4KTE3</accession>
<dbReference type="GO" id="GO:0003700">
    <property type="term" value="F:DNA-binding transcription factor activity"/>
    <property type="evidence" value="ECO:0007669"/>
    <property type="project" value="InterPro"/>
</dbReference>
<keyword evidence="2" id="KW-0238">DNA-binding</keyword>
<dbReference type="AlphaFoldDB" id="A0AAV4KTE3"/>
<evidence type="ECO:0000256" key="1">
    <source>
        <dbReference type="ARBA" id="ARBA00023015"/>
    </source>
</evidence>
<dbReference type="PANTHER" id="PTHR43537:SF24">
    <property type="entry name" value="GLUCONATE OPERON TRANSCRIPTIONAL REPRESSOR"/>
    <property type="match status" value="1"/>
</dbReference>
<dbReference type="EMBL" id="BMSJ01000016">
    <property type="protein sequence ID" value="GGR50346.1"/>
    <property type="molecule type" value="Genomic_DNA"/>
</dbReference>
<dbReference type="InterPro" id="IPR036390">
    <property type="entry name" value="WH_DNA-bd_sf"/>
</dbReference>
<feature type="domain" description="HTH gntR-type" evidence="4">
    <location>
        <begin position="22"/>
        <end position="89"/>
    </location>
</feature>
<dbReference type="Proteomes" id="UP000642014">
    <property type="component" value="Unassembled WGS sequence"/>
</dbReference>
<comment type="caution">
    <text evidence="5">The sequence shown here is derived from an EMBL/GenBank/DDBJ whole genome shotgun (WGS) entry which is preliminary data.</text>
</comment>
<dbReference type="Pfam" id="PF00392">
    <property type="entry name" value="GntR"/>
    <property type="match status" value="1"/>
</dbReference>
<dbReference type="PROSITE" id="PS50949">
    <property type="entry name" value="HTH_GNTR"/>
    <property type="match status" value="1"/>
</dbReference>
<evidence type="ECO:0000256" key="2">
    <source>
        <dbReference type="ARBA" id="ARBA00023125"/>
    </source>
</evidence>
<sequence>MHEDRRAQADGALMARGDSKRQQLSEEVASYVRELIISGKVRPGEFLRMEPIAEAVGVSNTPVREGLLALSSEGFVELVPRRGFVVTPFTQQDVRDLFWVQAQLGGELAARAAKNITPEQLDELEAIVKKQDAAVKDGDEDAMVEYGHAFHRLINLAADSHRLALLLRSVVRHLPNRFYISIEGRVEATSEEHPLILEALRRRSAKMARSLMEQHILESADHLIETLEARGLWQEEREEAAPDLAGTAVTIS</sequence>
<evidence type="ECO:0000313" key="5">
    <source>
        <dbReference type="EMBL" id="GGR50346.1"/>
    </source>
</evidence>
<dbReference type="InterPro" id="IPR000524">
    <property type="entry name" value="Tscrpt_reg_HTH_GntR"/>
</dbReference>
<dbReference type="PANTHER" id="PTHR43537">
    <property type="entry name" value="TRANSCRIPTIONAL REGULATOR, GNTR FAMILY"/>
    <property type="match status" value="1"/>
</dbReference>
<dbReference type="InterPro" id="IPR011711">
    <property type="entry name" value="GntR_C"/>
</dbReference>
<dbReference type="GO" id="GO:0003677">
    <property type="term" value="F:DNA binding"/>
    <property type="evidence" value="ECO:0007669"/>
    <property type="project" value="UniProtKB-KW"/>
</dbReference>
<dbReference type="Pfam" id="PF07729">
    <property type="entry name" value="FCD"/>
    <property type="match status" value="1"/>
</dbReference>
<dbReference type="SMART" id="SM00345">
    <property type="entry name" value="HTH_GNTR"/>
    <property type="match status" value="1"/>
</dbReference>
<protein>
    <submittedName>
        <fullName evidence="5">GntR family transcriptional regulator</fullName>
    </submittedName>
</protein>
<reference evidence="5 6" key="1">
    <citation type="journal article" date="2014" name="Int. J. Syst. Evol. Microbiol.">
        <title>Complete genome sequence of Corynebacterium casei LMG S-19264T (=DSM 44701T), isolated from a smear-ripened cheese.</title>
        <authorList>
            <consortium name="US DOE Joint Genome Institute (JGI-PGF)"/>
            <person name="Walter F."/>
            <person name="Albersmeier A."/>
            <person name="Kalinowski J."/>
            <person name="Ruckert C."/>
        </authorList>
    </citation>
    <scope>NUCLEOTIDE SEQUENCE [LARGE SCALE GENOMIC DNA]</scope>
    <source>
        <strain evidence="5 6">JCM 4205</strain>
    </source>
</reference>
<evidence type="ECO:0000259" key="4">
    <source>
        <dbReference type="PROSITE" id="PS50949"/>
    </source>
</evidence>
<keyword evidence="3" id="KW-0804">Transcription</keyword>
<dbReference type="Gene3D" id="1.20.120.530">
    <property type="entry name" value="GntR ligand-binding domain-like"/>
    <property type="match status" value="1"/>
</dbReference>
<dbReference type="SUPFAM" id="SSF48008">
    <property type="entry name" value="GntR ligand-binding domain-like"/>
    <property type="match status" value="1"/>
</dbReference>
<name>A0AAV4KTE3_9ACTN</name>
<dbReference type="Gene3D" id="1.10.10.10">
    <property type="entry name" value="Winged helix-like DNA-binding domain superfamily/Winged helix DNA-binding domain"/>
    <property type="match status" value="1"/>
</dbReference>
<dbReference type="InterPro" id="IPR036388">
    <property type="entry name" value="WH-like_DNA-bd_sf"/>
</dbReference>
<evidence type="ECO:0000313" key="6">
    <source>
        <dbReference type="Proteomes" id="UP000642014"/>
    </source>
</evidence>
<keyword evidence="1" id="KW-0805">Transcription regulation</keyword>
<organism evidence="5 6">
    <name type="scientific">Streptomyces cinereoruber</name>
    <dbReference type="NCBI Taxonomy" id="67260"/>
    <lineage>
        <taxon>Bacteria</taxon>
        <taxon>Bacillati</taxon>
        <taxon>Actinomycetota</taxon>
        <taxon>Actinomycetes</taxon>
        <taxon>Kitasatosporales</taxon>
        <taxon>Streptomycetaceae</taxon>
        <taxon>Streptomyces</taxon>
    </lineage>
</organism>
<dbReference type="InterPro" id="IPR008920">
    <property type="entry name" value="TF_FadR/GntR_C"/>
</dbReference>
<proteinExistence type="predicted"/>
<evidence type="ECO:0000256" key="3">
    <source>
        <dbReference type="ARBA" id="ARBA00023163"/>
    </source>
</evidence>
<gene>
    <name evidence="5" type="ORF">GCM10010497_62240</name>
</gene>
<dbReference type="SMART" id="SM00895">
    <property type="entry name" value="FCD"/>
    <property type="match status" value="1"/>
</dbReference>